<evidence type="ECO:0000313" key="3">
    <source>
        <dbReference type="EMBL" id="JAS67698.1"/>
    </source>
</evidence>
<evidence type="ECO:0000256" key="1">
    <source>
        <dbReference type="SAM" id="MobiDB-lite"/>
    </source>
</evidence>
<feature type="region of interest" description="Disordered" evidence="1">
    <location>
        <begin position="521"/>
        <end position="543"/>
    </location>
</feature>
<dbReference type="AlphaFoldDB" id="A0A1B6GZ64"/>
<dbReference type="PANTHER" id="PTHR11232">
    <property type="entry name" value="PHOSPHOTYROSINE INTERACTION DOMAIN-CONTAINING FAMILY MEMBER"/>
    <property type="match status" value="1"/>
</dbReference>
<name>A0A1B6GZ64_9HEMI</name>
<sequence length="609" mass="69318">MDCADNKDFKERTLRTLKQGLGRLWKRRSVTISEYDPSYKVVYLGNVLTGWAKGDGCVEKPLCTLWKNYTSSSKPDVHMKMTVTQAGLKAVTKEHGLTEYWSHRITYCAAPTNYPKVFCWVYRHEGRKLKQELRCHAVLCSKESTARRMVTQLNSRLAQALTEFKRDKISRQNARLSLANSVYENPSLPRRKILLSTGSHNYRPPLERSKSAPKLMSIEESLEEEDDCCGDPRKSIRRTRPSSQKEEAFKKARRLSCGGLSERLMKIDTSILRNFGENKITNSSSEMDLVGNSTDEMTKDEEIDDKTVTVNPSGGDGTLPRVMKRSISLQSHVSDDDTTTDGEYDDDISRLYSISDDELETASKISEEEFHEEDTCSEKTIEDVKIGVSQEFIQSEDDNCYRIPWDEDIVENRLRDTTIAENLDADLELDSLIMESRTNSLVRDRRKMFERNLGESGSLVDKGLEKDCLRTGMLVQNRRKLFENILNPELQEITGKVFQEISEQTVLDLDRLNRSRMDKGYLDLEEDSTPSLQSISSGSDTSTSRVLDFRVGGVKPSYDLDSLSEEDSDESGYVESVPTEGDDKVRDLPHHQLMKSCILTPKTTQCVQV</sequence>
<dbReference type="InterPro" id="IPR011993">
    <property type="entry name" value="PH-like_dom_sf"/>
</dbReference>
<reference evidence="3" key="1">
    <citation type="submission" date="2015-11" db="EMBL/GenBank/DDBJ databases">
        <title>De novo transcriptome assembly of four potential Pierce s Disease insect vectors from Arizona vineyards.</title>
        <authorList>
            <person name="Tassone E.E."/>
        </authorList>
    </citation>
    <scope>NUCLEOTIDE SEQUENCE</scope>
</reference>
<feature type="compositionally biased region" description="Acidic residues" evidence="1">
    <location>
        <begin position="562"/>
        <end position="572"/>
    </location>
</feature>
<feature type="compositionally biased region" description="Low complexity" evidence="1">
    <location>
        <begin position="531"/>
        <end position="543"/>
    </location>
</feature>
<dbReference type="SUPFAM" id="SSF50729">
    <property type="entry name" value="PH domain-like"/>
    <property type="match status" value="1"/>
</dbReference>
<gene>
    <name evidence="3" type="ORF">g.15117</name>
</gene>
<feature type="region of interest" description="Disordered" evidence="1">
    <location>
        <begin position="558"/>
        <end position="585"/>
    </location>
</feature>
<dbReference type="InterPro" id="IPR033930">
    <property type="entry name" value="FAM43A/B_PTB"/>
</dbReference>
<evidence type="ECO:0000259" key="2">
    <source>
        <dbReference type="SMART" id="SM00462"/>
    </source>
</evidence>
<dbReference type="InterPro" id="IPR006020">
    <property type="entry name" value="PTB/PI_dom"/>
</dbReference>
<dbReference type="SMART" id="SM00462">
    <property type="entry name" value="PTB"/>
    <property type="match status" value="1"/>
</dbReference>
<feature type="domain" description="PID" evidence="2">
    <location>
        <begin position="34"/>
        <end position="166"/>
    </location>
</feature>
<protein>
    <recommendedName>
        <fullName evidence="2">PID domain-containing protein</fullName>
    </recommendedName>
</protein>
<accession>A0A1B6GZ64</accession>
<dbReference type="EMBL" id="GECZ01002071">
    <property type="protein sequence ID" value="JAS67698.1"/>
    <property type="molecule type" value="Transcribed_RNA"/>
</dbReference>
<feature type="region of interest" description="Disordered" evidence="1">
    <location>
        <begin position="221"/>
        <end position="248"/>
    </location>
</feature>
<dbReference type="CDD" id="cd01214">
    <property type="entry name" value="PTB_FAM43A"/>
    <property type="match status" value="1"/>
</dbReference>
<organism evidence="3">
    <name type="scientific">Cuerna arida</name>
    <dbReference type="NCBI Taxonomy" id="1464854"/>
    <lineage>
        <taxon>Eukaryota</taxon>
        <taxon>Metazoa</taxon>
        <taxon>Ecdysozoa</taxon>
        <taxon>Arthropoda</taxon>
        <taxon>Hexapoda</taxon>
        <taxon>Insecta</taxon>
        <taxon>Pterygota</taxon>
        <taxon>Neoptera</taxon>
        <taxon>Paraneoptera</taxon>
        <taxon>Hemiptera</taxon>
        <taxon>Auchenorrhyncha</taxon>
        <taxon>Membracoidea</taxon>
        <taxon>Cicadellidae</taxon>
        <taxon>Cicadellinae</taxon>
        <taxon>Proconiini</taxon>
        <taxon>Cuerna</taxon>
    </lineage>
</organism>
<proteinExistence type="predicted"/>
<dbReference type="Pfam" id="PF14719">
    <property type="entry name" value="PID_2"/>
    <property type="match status" value="1"/>
</dbReference>
<dbReference type="Gene3D" id="2.30.29.30">
    <property type="entry name" value="Pleckstrin-homology domain (PH domain)/Phosphotyrosine-binding domain (PTB)"/>
    <property type="match status" value="1"/>
</dbReference>
<dbReference type="InterPro" id="IPR051133">
    <property type="entry name" value="Adapter_Engulfment-Domain"/>
</dbReference>
<dbReference type="PANTHER" id="PTHR11232:SF2">
    <property type="entry name" value="FI05246P"/>
    <property type="match status" value="1"/>
</dbReference>